<feature type="transmembrane region" description="Helical" evidence="1">
    <location>
        <begin position="137"/>
        <end position="156"/>
    </location>
</feature>
<dbReference type="AlphaFoldDB" id="A0A8H5HWM9"/>
<keyword evidence="1" id="KW-0812">Transmembrane</keyword>
<gene>
    <name evidence="2" type="ORF">D9757_003964</name>
</gene>
<name>A0A8H5HWM9_9AGAR</name>
<evidence type="ECO:0000313" key="2">
    <source>
        <dbReference type="EMBL" id="KAF5390959.1"/>
    </source>
</evidence>
<accession>A0A8H5HWM9</accession>
<feature type="transmembrane region" description="Helical" evidence="1">
    <location>
        <begin position="200"/>
        <end position="221"/>
    </location>
</feature>
<dbReference type="EMBL" id="JAACJN010000012">
    <property type="protein sequence ID" value="KAF5390959.1"/>
    <property type="molecule type" value="Genomic_DNA"/>
</dbReference>
<feature type="transmembrane region" description="Helical" evidence="1">
    <location>
        <begin position="12"/>
        <end position="35"/>
    </location>
</feature>
<feature type="transmembrane region" description="Helical" evidence="1">
    <location>
        <begin position="278"/>
        <end position="302"/>
    </location>
</feature>
<keyword evidence="3" id="KW-1185">Reference proteome</keyword>
<proteinExistence type="predicted"/>
<evidence type="ECO:0000313" key="3">
    <source>
        <dbReference type="Proteomes" id="UP000518752"/>
    </source>
</evidence>
<protein>
    <submittedName>
        <fullName evidence="2">Uncharacterized protein</fullName>
    </submittedName>
</protein>
<dbReference type="Proteomes" id="UP000518752">
    <property type="component" value="Unassembled WGS sequence"/>
</dbReference>
<reference evidence="2 3" key="1">
    <citation type="journal article" date="2020" name="ISME J.">
        <title>Uncovering the hidden diversity of litter-decomposition mechanisms in mushroom-forming fungi.</title>
        <authorList>
            <person name="Floudas D."/>
            <person name="Bentzer J."/>
            <person name="Ahren D."/>
            <person name="Johansson T."/>
            <person name="Persson P."/>
            <person name="Tunlid A."/>
        </authorList>
    </citation>
    <scope>NUCLEOTIDE SEQUENCE [LARGE SCALE GENOMIC DNA]</scope>
    <source>
        <strain evidence="2 3">CBS 406.79</strain>
    </source>
</reference>
<feature type="transmembrane region" description="Helical" evidence="1">
    <location>
        <begin position="42"/>
        <end position="62"/>
    </location>
</feature>
<keyword evidence="1" id="KW-0472">Membrane</keyword>
<organism evidence="2 3">
    <name type="scientific">Collybiopsis confluens</name>
    <dbReference type="NCBI Taxonomy" id="2823264"/>
    <lineage>
        <taxon>Eukaryota</taxon>
        <taxon>Fungi</taxon>
        <taxon>Dikarya</taxon>
        <taxon>Basidiomycota</taxon>
        <taxon>Agaricomycotina</taxon>
        <taxon>Agaricomycetes</taxon>
        <taxon>Agaricomycetidae</taxon>
        <taxon>Agaricales</taxon>
        <taxon>Marasmiineae</taxon>
        <taxon>Omphalotaceae</taxon>
        <taxon>Collybiopsis</taxon>
    </lineage>
</organism>
<evidence type="ECO:0000256" key="1">
    <source>
        <dbReference type="SAM" id="Phobius"/>
    </source>
</evidence>
<comment type="caution">
    <text evidence="2">The sequence shown here is derived from an EMBL/GenBank/DDBJ whole genome shotgun (WGS) entry which is preliminary data.</text>
</comment>
<keyword evidence="1" id="KW-1133">Transmembrane helix</keyword>
<dbReference type="OrthoDB" id="3226582at2759"/>
<feature type="transmembrane region" description="Helical" evidence="1">
    <location>
        <begin position="242"/>
        <end position="266"/>
    </location>
</feature>
<sequence length="347" mass="39749">MFSVDPKAFLVSLWVETFFFGLHLILFIFCVWVLIRHKREGYLVLLITAMFIISFSTTHVVLNFRDSIVRLHLEHNRHSQPDAQHVHWAANNTSQPDAQHIHWTANNTNQSDHEHWRCPYANDVENSMSFFGLNGRSFAYVMNNFFADALVVYRCYTLWRSESPNPEYFLAVPALLVLITTMVGVDGDPCKEALQLRPTFFVLALVTNLMVTLLAGGRLYWLTRYREWDMLTKNEPELLRRYRKAFMILIESGGLYSLTLALFLILCIDTVKAEGAALIVQSGLVQIMGIAPTSIIVIVGLGKEFSSQSDERLIRSPPTQLQRSSIFGQPSRKRSRDLVFDEVMNIA</sequence>
<feature type="transmembrane region" description="Helical" evidence="1">
    <location>
        <begin position="168"/>
        <end position="185"/>
    </location>
</feature>